<evidence type="ECO:0000313" key="2">
    <source>
        <dbReference type="Proteomes" id="UP000546173"/>
    </source>
</evidence>
<gene>
    <name evidence="1" type="ORF">H7993_12220</name>
</gene>
<comment type="caution">
    <text evidence="1">The sequence shown here is derived from an EMBL/GenBank/DDBJ whole genome shotgun (WGS) entry which is preliminary data.</text>
</comment>
<keyword evidence="1" id="KW-0808">Transferase</keyword>
<dbReference type="AlphaFoldDB" id="A0A7X1G649"/>
<reference evidence="1 2" key="1">
    <citation type="submission" date="2020-08" db="EMBL/GenBank/DDBJ databases">
        <title>Pseudomonas sp. nov.</title>
        <authorList>
            <person name="Gieschler S."/>
            <person name="Fiedler G."/>
            <person name="Brinks E."/>
            <person name="Boehnlein C."/>
            <person name="Franz C.M.A.P."/>
            <person name="Kabisch J."/>
        </authorList>
    </citation>
    <scope>NUCLEOTIDE SEQUENCE [LARGE SCALE GENOMIC DNA]</scope>
    <source>
        <strain evidence="1 2">MBT-2</strain>
    </source>
</reference>
<dbReference type="GO" id="GO:0016740">
    <property type="term" value="F:transferase activity"/>
    <property type="evidence" value="ECO:0007669"/>
    <property type="project" value="UniProtKB-KW"/>
</dbReference>
<dbReference type="InterPro" id="IPR016181">
    <property type="entry name" value="Acyl_CoA_acyltransferase"/>
</dbReference>
<accession>A0A7X1G649</accession>
<dbReference type="Gene3D" id="3.40.630.30">
    <property type="match status" value="1"/>
</dbReference>
<dbReference type="SUPFAM" id="SSF55729">
    <property type="entry name" value="Acyl-CoA N-acyltransferases (Nat)"/>
    <property type="match status" value="1"/>
</dbReference>
<organism evidence="1 2">
    <name type="scientific">Pseudomonas baltica</name>
    <dbReference type="NCBI Taxonomy" id="2762576"/>
    <lineage>
        <taxon>Bacteria</taxon>
        <taxon>Pseudomonadati</taxon>
        <taxon>Pseudomonadota</taxon>
        <taxon>Gammaproteobacteria</taxon>
        <taxon>Pseudomonadales</taxon>
        <taxon>Pseudomonadaceae</taxon>
        <taxon>Pseudomonas</taxon>
    </lineage>
</organism>
<evidence type="ECO:0000313" key="1">
    <source>
        <dbReference type="EMBL" id="MBC2679150.1"/>
    </source>
</evidence>
<protein>
    <submittedName>
        <fullName evidence="1">GNAT family N-acetyltransferase</fullName>
    </submittedName>
</protein>
<dbReference type="RefSeq" id="WP_185794535.1">
    <property type="nucleotide sequence ID" value="NZ_JACMYH010000002.1"/>
</dbReference>
<proteinExistence type="predicted"/>
<dbReference type="Proteomes" id="UP000546173">
    <property type="component" value="Unassembled WGS sequence"/>
</dbReference>
<name>A0A7X1G649_9PSED</name>
<keyword evidence="2" id="KW-1185">Reference proteome</keyword>
<sequence>MSLIHHSTCAPSEDVKSQLLQIVVDYLTDISSLGITPSNPLYQLYQYGVGYEVHLYLEAMAGGREVIPELVLAFDPAQPETLDGFALFLRAAHDPAVCTVAYMAVRMARRRQGVARALVEAIRVRHAHVELACVVGKVPWFENLGFQVIGAQGPQVKLSSDGGATDQPIAVLDVAPVYASLEVRQIHAYLLNQHGRKAMLEAERKRDRQLDQMTRQAATFARDALQGKPC</sequence>
<dbReference type="EMBL" id="JACMYH010000002">
    <property type="protein sequence ID" value="MBC2679150.1"/>
    <property type="molecule type" value="Genomic_DNA"/>
</dbReference>